<comment type="catalytic activity">
    <reaction evidence="11">
        <text>L-threonyl-[protein] + GDP-beta-L-fucose = 3-O-(alpha-L-fucosyl)-L-threonyl-[protein] + GDP + H(+)</text>
        <dbReference type="Rhea" id="RHEA:70491"/>
        <dbReference type="Rhea" id="RHEA-COMP:11060"/>
        <dbReference type="Rhea" id="RHEA-COMP:17915"/>
        <dbReference type="ChEBI" id="CHEBI:15378"/>
        <dbReference type="ChEBI" id="CHEBI:30013"/>
        <dbReference type="ChEBI" id="CHEBI:57273"/>
        <dbReference type="ChEBI" id="CHEBI:58189"/>
        <dbReference type="ChEBI" id="CHEBI:189631"/>
        <dbReference type="EC" id="2.4.1.221"/>
    </reaction>
    <physiologicalReaction direction="left-to-right" evidence="11">
        <dbReference type="Rhea" id="RHEA:70492"/>
    </physiologicalReaction>
</comment>
<evidence type="ECO:0000256" key="8">
    <source>
        <dbReference type="ARBA" id="ARBA00025803"/>
    </source>
</evidence>
<dbReference type="Pfam" id="PF10250">
    <property type="entry name" value="O-FucT"/>
    <property type="match status" value="1"/>
</dbReference>
<dbReference type="Proteomes" id="UP000472240">
    <property type="component" value="Chromosome 2"/>
</dbReference>
<accession>A0A671DLR1</accession>
<feature type="chain" id="PRO_5025526801" description="GDP-fucose protein O-fucosyltransferase 2" evidence="13">
    <location>
        <begin position="22"/>
        <end position="198"/>
    </location>
</feature>
<evidence type="ECO:0000256" key="7">
    <source>
        <dbReference type="ARBA" id="ARBA00023277"/>
    </source>
</evidence>
<organism evidence="14 15">
    <name type="scientific">Rhinolophus ferrumequinum</name>
    <name type="common">Greater horseshoe bat</name>
    <dbReference type="NCBI Taxonomy" id="59479"/>
    <lineage>
        <taxon>Eukaryota</taxon>
        <taxon>Metazoa</taxon>
        <taxon>Chordata</taxon>
        <taxon>Craniata</taxon>
        <taxon>Vertebrata</taxon>
        <taxon>Euteleostomi</taxon>
        <taxon>Mammalia</taxon>
        <taxon>Eutheria</taxon>
        <taxon>Laurasiatheria</taxon>
        <taxon>Chiroptera</taxon>
        <taxon>Yinpterochiroptera</taxon>
        <taxon>Rhinolophoidea</taxon>
        <taxon>Rhinolophidae</taxon>
        <taxon>Rhinolophinae</taxon>
        <taxon>Rhinolophus</taxon>
    </lineage>
</organism>
<dbReference type="InParanoid" id="A0A671DLR1"/>
<evidence type="ECO:0000256" key="3">
    <source>
        <dbReference type="ARBA" id="ARBA00012196"/>
    </source>
</evidence>
<sequence length="198" mass="22170">MAALGVVCLLLGAASWPSASASGEEFWPGQSAADILSGAASRRRYLLYDVNPPEGFNLRRDVYIRIASLLKTLLKTEEWVLVLPPWGRLYHWQSPDIHQVRIPWSDFFDLPSLNRNIPVIEYEQFIAGEAVFGVMSSGGPFIDQVYVLQGYAEGWKEGTWEEKVDDRSCIDPPLYSQDKHEYYRCGCGAPAPGMVLGI</sequence>
<keyword evidence="7" id="KW-0119">Carbohydrate metabolism</keyword>
<dbReference type="GO" id="GO:0046922">
    <property type="term" value="F:peptide-O-fucosyltransferase activity"/>
    <property type="evidence" value="ECO:0007669"/>
    <property type="project" value="UniProtKB-EC"/>
</dbReference>
<reference evidence="14" key="4">
    <citation type="submission" date="2025-08" db="UniProtKB">
        <authorList>
            <consortium name="Ensembl"/>
        </authorList>
    </citation>
    <scope>IDENTIFICATION</scope>
</reference>
<keyword evidence="5" id="KW-0256">Endoplasmic reticulum</keyword>
<keyword evidence="4" id="KW-0808">Transferase</keyword>
<dbReference type="PANTHER" id="PTHR13398:SF0">
    <property type="entry name" value="GDP-FUCOSE PROTEIN O-FUCOSYLTRANSFERASE 2"/>
    <property type="match status" value="1"/>
</dbReference>
<dbReference type="InterPro" id="IPR045130">
    <property type="entry name" value="OFUT2-like"/>
</dbReference>
<dbReference type="AlphaFoldDB" id="A0A671DLR1"/>
<evidence type="ECO:0000256" key="2">
    <source>
        <dbReference type="ARBA" id="ARBA00004922"/>
    </source>
</evidence>
<evidence type="ECO:0000256" key="4">
    <source>
        <dbReference type="ARBA" id="ARBA00022679"/>
    </source>
</evidence>
<protein>
    <recommendedName>
        <fullName evidence="9">GDP-fucose protein O-fucosyltransferase 2</fullName>
        <ecNumber evidence="3">2.4.1.221</ecNumber>
    </recommendedName>
    <alternativeName>
        <fullName evidence="10">Peptide-O-fucosyltransferase 2</fullName>
    </alternativeName>
</protein>
<evidence type="ECO:0000256" key="5">
    <source>
        <dbReference type="ARBA" id="ARBA00022824"/>
    </source>
</evidence>
<dbReference type="Ensembl" id="ENSRFET00010002270.1">
    <property type="protein sequence ID" value="ENSRFEP00010002051.1"/>
    <property type="gene ID" value="ENSRFEG00010001505.1"/>
</dbReference>
<comment type="similarity">
    <text evidence="8">Belongs to the glycosyltransferase 68 family.</text>
</comment>
<evidence type="ECO:0000313" key="14">
    <source>
        <dbReference type="Ensembl" id="ENSRFEP00010002051.1"/>
    </source>
</evidence>
<name>A0A671DLR1_RHIFE</name>
<evidence type="ECO:0000256" key="6">
    <source>
        <dbReference type="ARBA" id="ARBA00023253"/>
    </source>
</evidence>
<dbReference type="PANTHER" id="PTHR13398">
    <property type="entry name" value="GDP-FUCOSE PROTEIN O-FUCOSYLTRANSFERASE 2"/>
    <property type="match status" value="1"/>
</dbReference>
<evidence type="ECO:0000256" key="11">
    <source>
        <dbReference type="ARBA" id="ARBA00047273"/>
    </source>
</evidence>
<evidence type="ECO:0000256" key="10">
    <source>
        <dbReference type="ARBA" id="ARBA00033083"/>
    </source>
</evidence>
<keyword evidence="6" id="KW-0294">Fucose metabolism</keyword>
<evidence type="ECO:0000256" key="12">
    <source>
        <dbReference type="ARBA" id="ARBA00048647"/>
    </source>
</evidence>
<keyword evidence="13" id="KW-0732">Signal</keyword>
<reference evidence="14" key="5">
    <citation type="submission" date="2025-09" db="UniProtKB">
        <authorList>
            <consortium name="Ensembl"/>
        </authorList>
    </citation>
    <scope>IDENTIFICATION</scope>
</reference>
<comment type="catalytic activity">
    <reaction evidence="12">
        <text>L-seryl-[protein] + GDP-beta-L-fucose = 3-O-(alpha-L-fucosyl)-L-seryl-[protein] + GDP + H(+)</text>
        <dbReference type="Rhea" id="RHEA:63644"/>
        <dbReference type="Rhea" id="RHEA-COMP:9863"/>
        <dbReference type="Rhea" id="RHEA-COMP:17914"/>
        <dbReference type="ChEBI" id="CHEBI:15378"/>
        <dbReference type="ChEBI" id="CHEBI:29999"/>
        <dbReference type="ChEBI" id="CHEBI:57273"/>
        <dbReference type="ChEBI" id="CHEBI:58189"/>
        <dbReference type="ChEBI" id="CHEBI:189632"/>
        <dbReference type="EC" id="2.4.1.221"/>
    </reaction>
    <physiologicalReaction direction="left-to-right" evidence="12">
        <dbReference type="Rhea" id="RHEA:63645"/>
    </physiologicalReaction>
</comment>
<comment type="subcellular location">
    <subcellularLocation>
        <location evidence="1">Endoplasmic reticulum</location>
    </subcellularLocation>
</comment>
<comment type="pathway">
    <text evidence="2">Protein modification; protein glycosylation.</text>
</comment>
<dbReference type="EC" id="2.4.1.221" evidence="3"/>
<reference evidence="15" key="3">
    <citation type="submission" date="2018-12" db="EMBL/GenBank/DDBJ databases">
        <title>G10K-VGP greater horseshoe bat female genome, primary haplotype.</title>
        <authorList>
            <person name="Teeling E."/>
            <person name="Myers G."/>
            <person name="Vernes S."/>
            <person name="Pippel M."/>
            <person name="Winkler S."/>
            <person name="Fedrigo O."/>
            <person name="Rhie A."/>
            <person name="Koren S."/>
            <person name="Phillippy A."/>
            <person name="Lewin H."/>
            <person name="Damas J."/>
            <person name="Howe K."/>
            <person name="Mountcastle J."/>
            <person name="Jarvis E.D."/>
        </authorList>
    </citation>
    <scope>NUCLEOTIDE SEQUENCE [LARGE SCALE GENOMIC DNA]</scope>
</reference>
<dbReference type="InterPro" id="IPR019378">
    <property type="entry name" value="GDP-Fuc_O-FucTrfase"/>
</dbReference>
<dbReference type="OMA" id="QARIPWA"/>
<evidence type="ECO:0000256" key="9">
    <source>
        <dbReference type="ARBA" id="ARBA00026232"/>
    </source>
</evidence>
<feature type="signal peptide" evidence="13">
    <location>
        <begin position="1"/>
        <end position="21"/>
    </location>
</feature>
<dbReference type="GO" id="GO:0006004">
    <property type="term" value="P:fucose metabolic process"/>
    <property type="evidence" value="ECO:0007669"/>
    <property type="project" value="UniProtKB-KW"/>
</dbReference>
<proteinExistence type="inferred from homology"/>
<evidence type="ECO:0000313" key="15">
    <source>
        <dbReference type="Proteomes" id="UP000472240"/>
    </source>
</evidence>
<reference evidence="14 15" key="2">
    <citation type="journal article" date="2018" name="Annu Rev Anim Biosci">
        <title>Bat Biology, Genomes, and the Bat1K Project: To Generate Chromosome-Level Genomes for All Living Bat Species.</title>
        <authorList>
            <person name="Teeling E.C."/>
            <person name="Vernes S.C."/>
            <person name="Davalos L.M."/>
            <person name="Ray D.A."/>
            <person name="Gilbert M.T.P."/>
            <person name="Myers E."/>
        </authorList>
    </citation>
    <scope>NUCLEOTIDE SEQUENCE</scope>
</reference>
<dbReference type="Gene3D" id="3.40.50.11340">
    <property type="match status" value="1"/>
</dbReference>
<dbReference type="GO" id="GO:0005783">
    <property type="term" value="C:endoplasmic reticulum"/>
    <property type="evidence" value="ECO:0007669"/>
    <property type="project" value="UniProtKB-SubCell"/>
</dbReference>
<keyword evidence="15" id="KW-1185">Reference proteome</keyword>
<dbReference type="GeneTree" id="ENSGT00390000007989"/>
<reference evidence="14 15" key="1">
    <citation type="journal article" date="2015" name="Annu Rev Anim Biosci">
        <title>The Genome 10K Project: a way forward.</title>
        <authorList>
            <person name="Koepfli K.P."/>
            <person name="Paten B."/>
            <person name="O'Brien S.J."/>
            <person name="Koepfli K.P."/>
            <person name="Paten B."/>
            <person name="Antunes A."/>
            <person name="Belov K."/>
            <person name="Bustamante C."/>
            <person name="Castoe T.A."/>
            <person name="Clawson H."/>
            <person name="Crawford A.J."/>
            <person name="Diekhans M."/>
            <person name="Distel D."/>
            <person name="Durbin R."/>
            <person name="Earl D."/>
            <person name="Fujita M.K."/>
            <person name="Gamble T."/>
            <person name="Georges A."/>
            <person name="Gemmell N."/>
            <person name="Gilbert M.T."/>
            <person name="Graves J.M."/>
            <person name="Green R.E."/>
            <person name="Hickey G."/>
            <person name="Jarvis E.D."/>
            <person name="Johnson W."/>
            <person name="Komissarov A."/>
            <person name="Korf I."/>
            <person name="Kuhn R."/>
            <person name="Larkin D.M."/>
            <person name="Lewin H."/>
            <person name="Lopez J.V."/>
            <person name="Ma J."/>
            <person name="Marques-Bonet T."/>
            <person name="Miller W."/>
            <person name="Murphy R."/>
            <person name="Pevzner P."/>
            <person name="Shapiro B."/>
            <person name="Steiner C."/>
            <person name="Tamazian G."/>
            <person name="Venkatesh B."/>
            <person name="Wang J."/>
            <person name="Wayne R."/>
            <person name="Wiley E."/>
            <person name="Yang H."/>
            <person name="Zhang G."/>
            <person name="Haussler D."/>
            <person name="Ryder O."/>
            <person name="O'Brien S.J."/>
        </authorList>
    </citation>
    <scope>NUCLEOTIDE SEQUENCE</scope>
</reference>
<evidence type="ECO:0000256" key="13">
    <source>
        <dbReference type="SAM" id="SignalP"/>
    </source>
</evidence>
<evidence type="ECO:0000256" key="1">
    <source>
        <dbReference type="ARBA" id="ARBA00004240"/>
    </source>
</evidence>